<evidence type="ECO:0000256" key="6">
    <source>
        <dbReference type="ARBA" id="ARBA00022729"/>
    </source>
</evidence>
<dbReference type="Pfam" id="PF04389">
    <property type="entry name" value="Peptidase_M28"/>
    <property type="match status" value="1"/>
</dbReference>
<evidence type="ECO:0000256" key="9">
    <source>
        <dbReference type="SAM" id="SignalP"/>
    </source>
</evidence>
<dbReference type="AlphaFoldDB" id="A0A937XKK5"/>
<dbReference type="InterPro" id="IPR013783">
    <property type="entry name" value="Ig-like_fold"/>
</dbReference>
<dbReference type="Proteomes" id="UP000779900">
    <property type="component" value="Unassembled WGS sequence"/>
</dbReference>
<dbReference type="PANTHER" id="PTHR12147">
    <property type="entry name" value="METALLOPEPTIDASE M28 FAMILY MEMBER"/>
    <property type="match status" value="1"/>
</dbReference>
<dbReference type="GO" id="GO:0046872">
    <property type="term" value="F:metal ion binding"/>
    <property type="evidence" value="ECO:0007669"/>
    <property type="project" value="UniProtKB-KW"/>
</dbReference>
<dbReference type="InterPro" id="IPR045175">
    <property type="entry name" value="M28_fam"/>
</dbReference>
<evidence type="ECO:0000256" key="7">
    <source>
        <dbReference type="ARBA" id="ARBA00022801"/>
    </source>
</evidence>
<evidence type="ECO:0000313" key="12">
    <source>
        <dbReference type="Proteomes" id="UP000779900"/>
    </source>
</evidence>
<evidence type="ECO:0000256" key="5">
    <source>
        <dbReference type="ARBA" id="ARBA00022723"/>
    </source>
</evidence>
<dbReference type="GO" id="GO:0008235">
    <property type="term" value="F:metalloexopeptidase activity"/>
    <property type="evidence" value="ECO:0007669"/>
    <property type="project" value="InterPro"/>
</dbReference>
<comment type="caution">
    <text evidence="11">The sequence shown here is derived from an EMBL/GenBank/DDBJ whole genome shotgun (WGS) entry which is preliminary data.</text>
</comment>
<evidence type="ECO:0000259" key="10">
    <source>
        <dbReference type="SMART" id="SM00060"/>
    </source>
</evidence>
<evidence type="ECO:0000256" key="1">
    <source>
        <dbReference type="ARBA" id="ARBA00004613"/>
    </source>
</evidence>
<evidence type="ECO:0000256" key="2">
    <source>
        <dbReference type="ARBA" id="ARBA00022438"/>
    </source>
</evidence>
<evidence type="ECO:0000256" key="4">
    <source>
        <dbReference type="ARBA" id="ARBA00022670"/>
    </source>
</evidence>
<dbReference type="GO" id="GO:0004177">
    <property type="term" value="F:aminopeptidase activity"/>
    <property type="evidence" value="ECO:0007669"/>
    <property type="project" value="UniProtKB-KW"/>
</dbReference>
<feature type="domain" description="Fibronectin type-III" evidence="10">
    <location>
        <begin position="511"/>
        <end position="591"/>
    </location>
</feature>
<dbReference type="GO" id="GO:0005576">
    <property type="term" value="C:extracellular region"/>
    <property type="evidence" value="ECO:0007669"/>
    <property type="project" value="UniProtKB-SubCell"/>
</dbReference>
<keyword evidence="6 9" id="KW-0732">Signal</keyword>
<dbReference type="Gene3D" id="2.60.40.10">
    <property type="entry name" value="Immunoglobulins"/>
    <property type="match status" value="2"/>
</dbReference>
<gene>
    <name evidence="11" type="ORF">FJY68_13300</name>
</gene>
<proteinExistence type="predicted"/>
<keyword evidence="7" id="KW-0378">Hydrolase</keyword>
<dbReference type="Gene3D" id="3.40.630.10">
    <property type="entry name" value="Zn peptidases"/>
    <property type="match status" value="1"/>
</dbReference>
<comment type="subcellular location">
    <subcellularLocation>
        <location evidence="1">Secreted</location>
    </subcellularLocation>
</comment>
<dbReference type="InterPro" id="IPR003961">
    <property type="entry name" value="FN3_dom"/>
</dbReference>
<sequence>MQTKTFCCFLLVVLVTAGSAAPGRIAVVPASGRASLTELARAGVLVYARTERYVFAQPVGGMAAGTPALELSLSPGRATYLVYSAHVRAPLSGSVLWQDGSTLLMQLSPTEADAASRQGAELRLLPDKPHPIRLAPERSYPLSPEADTLIERLIANVSADSIRKQIQRLQDFGTRFTPTESCHASEQYIFDYFTSLGMDSVELDSYSVYGYLLHNVVGTKVGRRNPDKVAIICGHLDCTSDDPWNLAPGAEDNASGTAMAIEAARVLVGESLDQTVKFIAFTGEEQGLLGSFHFAEAMRNIDADITGVLNFDMIAWPGGQFGVSIFCDSASYGLAEMEGHMAELYTTLDHQVVVGSYGSDQLAFHEYGYQATAGAEYGSWYPYYHTTGDTIGNLSMPLAAEVAKMGIAGLVTLAMSPGTPDSFRLWDVGTGGALEATWKENTDSDLAGYRLMWGTTSGVYTDSLLVGRVSHQRINGLVDGTRYYATIVALDSAGHESGPAPEQNAVPGVRPLSPQGVSARPFFQGMATFWLRNQELDLAGYNIYRSTVSGSGYAKVNGALVTDTTYRDSGLMSDTMYYYVVTAVDSSANEGNRSAEVRGKPITLDHGILLVDETRDGNGQRGSPSDAQQDAFYRALLRGTSYSDWDVATESVPQAGDVGPYSTIVWHADDYTQQRLHPAVPGLANYLQCGGRLWLVGWKPILGLLGSGSYPFLFSPGQMPYEELHLDAAGQCPTNNFFGASGQSGYPDISIDSMKLFASFHGRLPYADVLYPRDADTVLTFNAALGDSFQDKPVGVRWLAGPGKVVSFGFPLYYTVESEARAVALKVLADLGEPYGIEEGAKSRAEMKKVLPTVVHGVLYLPPSSLRLHPSYLLSVDGRRVMSLHPGANDVRGLAPGVYFVRDEPQAASLKPQAIRKVVLTK</sequence>
<evidence type="ECO:0000313" key="11">
    <source>
        <dbReference type="EMBL" id="MBM3332800.1"/>
    </source>
</evidence>
<reference evidence="11" key="1">
    <citation type="submission" date="2019-03" db="EMBL/GenBank/DDBJ databases">
        <title>Lake Tanganyika Metagenome-Assembled Genomes (MAGs).</title>
        <authorList>
            <person name="Tran P."/>
        </authorList>
    </citation>
    <scope>NUCLEOTIDE SEQUENCE</scope>
    <source>
        <strain evidence="11">K_DeepCast_150m_m2_040</strain>
    </source>
</reference>
<dbReference type="EMBL" id="VGIR01000139">
    <property type="protein sequence ID" value="MBM3332800.1"/>
    <property type="molecule type" value="Genomic_DNA"/>
</dbReference>
<dbReference type="GO" id="GO:0006508">
    <property type="term" value="P:proteolysis"/>
    <property type="evidence" value="ECO:0007669"/>
    <property type="project" value="UniProtKB-KW"/>
</dbReference>
<keyword evidence="8" id="KW-0862">Zinc</keyword>
<feature type="signal peptide" evidence="9">
    <location>
        <begin position="1"/>
        <end position="20"/>
    </location>
</feature>
<dbReference type="InterPro" id="IPR036116">
    <property type="entry name" value="FN3_sf"/>
</dbReference>
<dbReference type="PANTHER" id="PTHR12147:SF56">
    <property type="entry name" value="AMINOPEPTIDASE YDR415C-RELATED"/>
    <property type="match status" value="1"/>
</dbReference>
<dbReference type="SUPFAM" id="SSF53187">
    <property type="entry name" value="Zn-dependent exopeptidases"/>
    <property type="match status" value="1"/>
</dbReference>
<dbReference type="CDD" id="cd00063">
    <property type="entry name" value="FN3"/>
    <property type="match status" value="1"/>
</dbReference>
<dbReference type="SUPFAM" id="SSF49265">
    <property type="entry name" value="Fibronectin type III"/>
    <property type="match status" value="1"/>
</dbReference>
<keyword evidence="3" id="KW-0964">Secreted</keyword>
<name>A0A937XKK5_UNCW3</name>
<accession>A0A937XKK5</accession>
<keyword evidence="4" id="KW-0645">Protease</keyword>
<feature type="chain" id="PRO_5036859946" evidence="9">
    <location>
        <begin position="21"/>
        <end position="922"/>
    </location>
</feature>
<organism evidence="11 12">
    <name type="scientific">candidate division WOR-3 bacterium</name>
    <dbReference type="NCBI Taxonomy" id="2052148"/>
    <lineage>
        <taxon>Bacteria</taxon>
        <taxon>Bacteria division WOR-3</taxon>
    </lineage>
</organism>
<protein>
    <submittedName>
        <fullName evidence="11">M28 family peptidase</fullName>
    </submittedName>
</protein>
<feature type="domain" description="Fibronectin type-III" evidence="10">
    <location>
        <begin position="417"/>
        <end position="497"/>
    </location>
</feature>
<keyword evidence="2" id="KW-0031">Aminopeptidase</keyword>
<evidence type="ECO:0000256" key="8">
    <source>
        <dbReference type="ARBA" id="ARBA00022833"/>
    </source>
</evidence>
<keyword evidence="5" id="KW-0479">Metal-binding</keyword>
<dbReference type="SMART" id="SM00060">
    <property type="entry name" value="FN3"/>
    <property type="match status" value="2"/>
</dbReference>
<evidence type="ECO:0000256" key="3">
    <source>
        <dbReference type="ARBA" id="ARBA00022525"/>
    </source>
</evidence>
<dbReference type="InterPro" id="IPR007484">
    <property type="entry name" value="Peptidase_M28"/>
</dbReference>